<name>A0A4V1BML8_9ACTN</name>
<evidence type="ECO:0000256" key="6">
    <source>
        <dbReference type="ARBA" id="ARBA00022801"/>
    </source>
</evidence>
<protein>
    <recommendedName>
        <fullName evidence="4 8">Signal peptidase I</fullName>
        <ecNumber evidence="4 8">3.4.21.89</ecNumber>
    </recommendedName>
</protein>
<evidence type="ECO:0000259" key="10">
    <source>
        <dbReference type="Pfam" id="PF10502"/>
    </source>
</evidence>
<evidence type="ECO:0000313" key="12">
    <source>
        <dbReference type="Proteomes" id="UP000294853"/>
    </source>
</evidence>
<comment type="subcellular location">
    <subcellularLocation>
        <location evidence="2">Cell membrane</location>
        <topology evidence="2">Single-pass type II membrane protein</topology>
    </subcellularLocation>
    <subcellularLocation>
        <location evidence="8">Membrane</location>
        <topology evidence="8">Single-pass type II membrane protein</topology>
    </subcellularLocation>
</comment>
<dbReference type="GO" id="GO:0004252">
    <property type="term" value="F:serine-type endopeptidase activity"/>
    <property type="evidence" value="ECO:0007669"/>
    <property type="project" value="InterPro"/>
</dbReference>
<dbReference type="EC" id="3.4.21.89" evidence="4 8"/>
<dbReference type="GO" id="GO:0009003">
    <property type="term" value="F:signal peptidase activity"/>
    <property type="evidence" value="ECO:0007669"/>
    <property type="project" value="UniProtKB-EC"/>
</dbReference>
<dbReference type="PANTHER" id="PTHR43390">
    <property type="entry name" value="SIGNAL PEPTIDASE I"/>
    <property type="match status" value="1"/>
</dbReference>
<evidence type="ECO:0000256" key="3">
    <source>
        <dbReference type="ARBA" id="ARBA00009370"/>
    </source>
</evidence>
<feature type="compositionally biased region" description="Basic residues" evidence="9">
    <location>
        <begin position="1"/>
        <end position="10"/>
    </location>
</feature>
<dbReference type="InterPro" id="IPR036286">
    <property type="entry name" value="LexA/Signal_pep-like_sf"/>
</dbReference>
<evidence type="ECO:0000256" key="5">
    <source>
        <dbReference type="ARBA" id="ARBA00022670"/>
    </source>
</evidence>
<feature type="transmembrane region" description="Helical" evidence="8">
    <location>
        <begin position="95"/>
        <end position="118"/>
    </location>
</feature>
<dbReference type="Pfam" id="PF10502">
    <property type="entry name" value="Peptidase_S26"/>
    <property type="match status" value="1"/>
</dbReference>
<evidence type="ECO:0000256" key="8">
    <source>
        <dbReference type="RuleBase" id="RU362042"/>
    </source>
</evidence>
<dbReference type="InterPro" id="IPR019758">
    <property type="entry name" value="Pept_S26A_signal_pept_1_CS"/>
</dbReference>
<organism evidence="11 12">
    <name type="scientific">Nocardioides seonyuensis</name>
    <dbReference type="NCBI Taxonomy" id="2518371"/>
    <lineage>
        <taxon>Bacteria</taxon>
        <taxon>Bacillati</taxon>
        <taxon>Actinomycetota</taxon>
        <taxon>Actinomycetes</taxon>
        <taxon>Propionibacteriales</taxon>
        <taxon>Nocardioidaceae</taxon>
        <taxon>Nocardioides</taxon>
    </lineage>
</organism>
<evidence type="ECO:0000313" key="11">
    <source>
        <dbReference type="EMBL" id="QBX56822.1"/>
    </source>
</evidence>
<dbReference type="InterPro" id="IPR019756">
    <property type="entry name" value="Pept_S26A_signal_pept_1_Ser-AS"/>
</dbReference>
<feature type="region of interest" description="Disordered" evidence="9">
    <location>
        <begin position="1"/>
        <end position="87"/>
    </location>
</feature>
<dbReference type="GO" id="GO:0006465">
    <property type="term" value="P:signal peptide processing"/>
    <property type="evidence" value="ECO:0007669"/>
    <property type="project" value="InterPro"/>
</dbReference>
<dbReference type="InterPro" id="IPR019533">
    <property type="entry name" value="Peptidase_S26"/>
</dbReference>
<reference evidence="11 12" key="1">
    <citation type="submission" date="2019-03" db="EMBL/GenBank/DDBJ databases">
        <title>Three New Species of Nocardioides, Nocardioides euryhalodurans sp. nov., Nocardioides seonyuensis sp. nov. and Nocardioides eburneoflavus sp. nov. Iolated from Soil.</title>
        <authorList>
            <person name="Roh S.G."/>
            <person name="Lee C."/>
            <person name="Kim M.-K."/>
            <person name="Kim S.B."/>
        </authorList>
    </citation>
    <scope>NUCLEOTIDE SEQUENCE [LARGE SCALE GENOMIC DNA]</scope>
    <source>
        <strain evidence="11 12">MMS17-SY207-3</strain>
    </source>
</reference>
<feature type="active site" evidence="7">
    <location>
        <position position="194"/>
    </location>
</feature>
<gene>
    <name evidence="11" type="primary">lepB</name>
    <name evidence="11" type="ORF">EXE58_16100</name>
</gene>
<dbReference type="PROSITE" id="PS00501">
    <property type="entry name" value="SPASE_I_1"/>
    <property type="match status" value="1"/>
</dbReference>
<feature type="compositionally biased region" description="Basic and acidic residues" evidence="9">
    <location>
        <begin position="48"/>
        <end position="70"/>
    </location>
</feature>
<sequence length="315" mass="34025">MPRRSSRGRGRWTSPRIVDGCDAPATGRCTWSPRSTPQRSTGCTPPRSGERSRTARDADIPGSRHGERHTGPVTTDTDSPETSPARKQRPLWVEVLARLLIGFGALALLTSFVAHLYVIPSGSMEPTLVPGDRGLARIAGVDADDLERGSVIIFRHGATWDSERITEPDRAMDLLRYAGDVVGVGPSHHDYTVKRVVGLPGETVSCCDGRGRLLVDDEPLEEPYVVTDLPFAEESGCSRAGTGAPSIRCFPEVTVPEGSYLVLGDNRANSSDSVALCRGLTDRPCEARFVRADQVVGTVGWRFWPLPPGDALRGS</sequence>
<dbReference type="KEGG" id="nsn:EXE58_16100"/>
<keyword evidence="8" id="KW-0812">Transmembrane</keyword>
<dbReference type="PROSITE" id="PS00761">
    <property type="entry name" value="SPASE_I_3"/>
    <property type="match status" value="1"/>
</dbReference>
<evidence type="ECO:0000256" key="1">
    <source>
        <dbReference type="ARBA" id="ARBA00000677"/>
    </source>
</evidence>
<dbReference type="EMBL" id="CP038436">
    <property type="protein sequence ID" value="QBX56822.1"/>
    <property type="molecule type" value="Genomic_DNA"/>
</dbReference>
<evidence type="ECO:0000256" key="2">
    <source>
        <dbReference type="ARBA" id="ARBA00004401"/>
    </source>
</evidence>
<keyword evidence="12" id="KW-1185">Reference proteome</keyword>
<keyword evidence="6 8" id="KW-0378">Hydrolase</keyword>
<evidence type="ECO:0000256" key="9">
    <source>
        <dbReference type="SAM" id="MobiDB-lite"/>
    </source>
</evidence>
<comment type="similarity">
    <text evidence="3 8">Belongs to the peptidase S26 family.</text>
</comment>
<feature type="domain" description="Peptidase S26" evidence="10">
    <location>
        <begin position="93"/>
        <end position="304"/>
    </location>
</feature>
<keyword evidence="8" id="KW-0472">Membrane</keyword>
<feature type="compositionally biased region" description="Polar residues" evidence="9">
    <location>
        <begin position="32"/>
        <end position="43"/>
    </location>
</feature>
<proteinExistence type="inferred from homology"/>
<keyword evidence="5 8" id="KW-0645">Protease</keyword>
<dbReference type="Gene3D" id="2.10.109.10">
    <property type="entry name" value="Umud Fragment, subunit A"/>
    <property type="match status" value="1"/>
</dbReference>
<dbReference type="InterPro" id="IPR000223">
    <property type="entry name" value="Pept_S26A_signal_pept_1"/>
</dbReference>
<feature type="compositionally biased region" description="Polar residues" evidence="9">
    <location>
        <begin position="72"/>
        <end position="82"/>
    </location>
</feature>
<dbReference type="NCBIfam" id="TIGR02227">
    <property type="entry name" value="sigpep_I_bact"/>
    <property type="match status" value="1"/>
</dbReference>
<dbReference type="PRINTS" id="PR00727">
    <property type="entry name" value="LEADERPTASE"/>
</dbReference>
<dbReference type="GO" id="GO:0005886">
    <property type="term" value="C:plasma membrane"/>
    <property type="evidence" value="ECO:0007669"/>
    <property type="project" value="UniProtKB-SubCell"/>
</dbReference>
<dbReference type="CDD" id="cd06530">
    <property type="entry name" value="S26_SPase_I"/>
    <property type="match status" value="1"/>
</dbReference>
<dbReference type="PANTHER" id="PTHR43390:SF1">
    <property type="entry name" value="CHLOROPLAST PROCESSING PEPTIDASE"/>
    <property type="match status" value="1"/>
</dbReference>
<evidence type="ECO:0000256" key="4">
    <source>
        <dbReference type="ARBA" id="ARBA00013208"/>
    </source>
</evidence>
<feature type="active site" evidence="7">
    <location>
        <position position="123"/>
    </location>
</feature>
<accession>A0A4V1BML8</accession>
<comment type="catalytic activity">
    <reaction evidence="1 8">
        <text>Cleavage of hydrophobic, N-terminal signal or leader sequences from secreted and periplasmic proteins.</text>
        <dbReference type="EC" id="3.4.21.89"/>
    </reaction>
</comment>
<keyword evidence="8" id="KW-1133">Transmembrane helix</keyword>
<dbReference type="SUPFAM" id="SSF51306">
    <property type="entry name" value="LexA/Signal peptidase"/>
    <property type="match status" value="1"/>
</dbReference>
<evidence type="ECO:0000256" key="7">
    <source>
        <dbReference type="PIRSR" id="PIRSR600223-1"/>
    </source>
</evidence>
<dbReference type="Proteomes" id="UP000294853">
    <property type="component" value="Chromosome"/>
</dbReference>
<dbReference type="OrthoDB" id="9815782at2"/>
<dbReference type="AlphaFoldDB" id="A0A4V1BML8"/>